<organism evidence="7 8">
    <name type="scientific">Sinobacterium caligoides</name>
    <dbReference type="NCBI Taxonomy" id="933926"/>
    <lineage>
        <taxon>Bacteria</taxon>
        <taxon>Pseudomonadati</taxon>
        <taxon>Pseudomonadota</taxon>
        <taxon>Gammaproteobacteria</taxon>
        <taxon>Cellvibrionales</taxon>
        <taxon>Spongiibacteraceae</taxon>
        <taxon>Sinobacterium</taxon>
    </lineage>
</organism>
<feature type="transmembrane region" description="Helical" evidence="5">
    <location>
        <begin position="416"/>
        <end position="434"/>
    </location>
</feature>
<feature type="transmembrane region" description="Helical" evidence="5">
    <location>
        <begin position="72"/>
        <end position="90"/>
    </location>
</feature>
<dbReference type="PROSITE" id="PS50850">
    <property type="entry name" value="MFS"/>
    <property type="match status" value="1"/>
</dbReference>
<proteinExistence type="predicted"/>
<evidence type="ECO:0000259" key="6">
    <source>
        <dbReference type="PROSITE" id="PS50850"/>
    </source>
</evidence>
<evidence type="ECO:0000256" key="3">
    <source>
        <dbReference type="ARBA" id="ARBA00022989"/>
    </source>
</evidence>
<dbReference type="Pfam" id="PF07690">
    <property type="entry name" value="MFS_1"/>
    <property type="match status" value="1"/>
</dbReference>
<evidence type="ECO:0000256" key="2">
    <source>
        <dbReference type="ARBA" id="ARBA00022692"/>
    </source>
</evidence>
<dbReference type="RefSeq" id="WP_123711385.1">
    <property type="nucleotide sequence ID" value="NZ_RKHR01000003.1"/>
</dbReference>
<evidence type="ECO:0000313" key="7">
    <source>
        <dbReference type="EMBL" id="ROS05482.1"/>
    </source>
</evidence>
<dbReference type="PANTHER" id="PTHR23501">
    <property type="entry name" value="MAJOR FACILITATOR SUPERFAMILY"/>
    <property type="match status" value="1"/>
</dbReference>
<feature type="transmembrane region" description="Helical" evidence="5">
    <location>
        <begin position="247"/>
        <end position="266"/>
    </location>
</feature>
<dbReference type="Gene3D" id="1.20.1720.10">
    <property type="entry name" value="Multidrug resistance protein D"/>
    <property type="match status" value="1"/>
</dbReference>
<keyword evidence="8" id="KW-1185">Reference proteome</keyword>
<accession>A0A3N2E0Q4</accession>
<evidence type="ECO:0000256" key="1">
    <source>
        <dbReference type="ARBA" id="ARBA00004141"/>
    </source>
</evidence>
<dbReference type="InterPro" id="IPR011701">
    <property type="entry name" value="MFS"/>
</dbReference>
<dbReference type="OrthoDB" id="9807274at2"/>
<feature type="transmembrane region" description="Helical" evidence="5">
    <location>
        <begin position="383"/>
        <end position="404"/>
    </location>
</feature>
<feature type="transmembrane region" description="Helical" evidence="5">
    <location>
        <begin position="342"/>
        <end position="362"/>
    </location>
</feature>
<feature type="transmembrane region" description="Helical" evidence="5">
    <location>
        <begin position="286"/>
        <end position="308"/>
    </location>
</feature>
<dbReference type="InterPro" id="IPR036259">
    <property type="entry name" value="MFS_trans_sf"/>
</dbReference>
<feature type="transmembrane region" description="Helical" evidence="5">
    <location>
        <begin position="217"/>
        <end position="235"/>
    </location>
</feature>
<evidence type="ECO:0000313" key="8">
    <source>
        <dbReference type="Proteomes" id="UP000275394"/>
    </source>
</evidence>
<evidence type="ECO:0000256" key="5">
    <source>
        <dbReference type="SAM" id="Phobius"/>
    </source>
</evidence>
<dbReference type="Gene3D" id="1.20.1250.20">
    <property type="entry name" value="MFS general substrate transporter like domains"/>
    <property type="match status" value="1"/>
</dbReference>
<gene>
    <name evidence="7" type="ORF">EDC56_1012</name>
</gene>
<dbReference type="PANTHER" id="PTHR23501:SF154">
    <property type="entry name" value="MULTIDRUG-EFFLUX TRANSPORTER RV1634-RELATED"/>
    <property type="match status" value="1"/>
</dbReference>
<keyword evidence="3 5" id="KW-1133">Transmembrane helix</keyword>
<keyword evidence="2 5" id="KW-0812">Transmembrane</keyword>
<keyword evidence="4 5" id="KW-0472">Membrane</keyword>
<dbReference type="EMBL" id="RKHR01000003">
    <property type="protein sequence ID" value="ROS05482.1"/>
    <property type="molecule type" value="Genomic_DNA"/>
</dbReference>
<feature type="domain" description="Major facilitator superfamily (MFS) profile" evidence="6">
    <location>
        <begin position="7"/>
        <end position="441"/>
    </location>
</feature>
<feature type="transmembrane region" description="Helical" evidence="5">
    <location>
        <begin position="40"/>
        <end position="60"/>
    </location>
</feature>
<feature type="transmembrane region" description="Helical" evidence="5">
    <location>
        <begin position="315"/>
        <end position="336"/>
    </location>
</feature>
<feature type="transmembrane region" description="Helical" evidence="5">
    <location>
        <begin position="192"/>
        <end position="211"/>
    </location>
</feature>
<feature type="transmembrane region" description="Helical" evidence="5">
    <location>
        <begin position="160"/>
        <end position="180"/>
    </location>
</feature>
<protein>
    <submittedName>
        <fullName evidence="7">Putative MFS family arabinose efflux permease</fullName>
    </submittedName>
</protein>
<evidence type="ECO:0000256" key="4">
    <source>
        <dbReference type="ARBA" id="ARBA00023136"/>
    </source>
</evidence>
<reference evidence="7 8" key="1">
    <citation type="submission" date="2018-11" db="EMBL/GenBank/DDBJ databases">
        <title>Genomic Encyclopedia of Type Strains, Phase IV (KMG-IV): sequencing the most valuable type-strain genomes for metagenomic binning, comparative biology and taxonomic classification.</title>
        <authorList>
            <person name="Goeker M."/>
        </authorList>
    </citation>
    <scope>NUCLEOTIDE SEQUENCE [LARGE SCALE GENOMIC DNA]</scope>
    <source>
        <strain evidence="7 8">DSM 100316</strain>
    </source>
</reference>
<feature type="transmembrane region" description="Helical" evidence="5">
    <location>
        <begin position="7"/>
        <end position="28"/>
    </location>
</feature>
<feature type="transmembrane region" description="Helical" evidence="5">
    <location>
        <begin position="96"/>
        <end position="118"/>
    </location>
</feature>
<dbReference type="AlphaFoldDB" id="A0A3N2E0Q4"/>
<comment type="caution">
    <text evidence="7">The sequence shown here is derived from an EMBL/GenBank/DDBJ whole genome shotgun (WGS) entry which is preliminary data.</text>
</comment>
<dbReference type="Proteomes" id="UP000275394">
    <property type="component" value="Unassembled WGS sequence"/>
</dbReference>
<feature type="transmembrane region" description="Helical" evidence="5">
    <location>
        <begin position="130"/>
        <end position="148"/>
    </location>
</feature>
<sequence>MKRIQPLLIGLILIEAIYAFDTMVLAIAMPSVANDLDGQAWYSIGFGVFILASLVGVVWSGSSVDSRGAHYALLRGFACFSLGLIVAALAENFFVFIVARGIQGLGGGVLTTAANALINAAYDREQRPRIIALLNTAWMVPALLAPGVGGFLVEGIGWRYIFWLQLPILLVIGYFFLPLVRQYKPSSSSQVNFSLTPTLQLVFASALILLLLNQAEVSPLLLLLPLAFMLLFKALQRLLPPGTLSAHYGLAASLCGLALTTFVFYLSEIFIPLLLTEAYQLSATSAGFALTMAAVTWPIGGALQAWLIQRYSYRFCVSAGSIAMIGGLFLLLLQAWLGWSHLWIYLAWGYMGACLGQLKAAGRACAMEFTQPGQEGSTASAKGVLDALAGGLAAGVAGMIYNIGQQQQWSLTGSVSLVWLVALSVAFLLLPLAWSRYPKGQRRAVSMLTAEG</sequence>
<dbReference type="InterPro" id="IPR020846">
    <property type="entry name" value="MFS_dom"/>
</dbReference>
<dbReference type="GO" id="GO:0022857">
    <property type="term" value="F:transmembrane transporter activity"/>
    <property type="evidence" value="ECO:0007669"/>
    <property type="project" value="InterPro"/>
</dbReference>
<dbReference type="GO" id="GO:0005886">
    <property type="term" value="C:plasma membrane"/>
    <property type="evidence" value="ECO:0007669"/>
    <property type="project" value="TreeGrafter"/>
</dbReference>
<name>A0A3N2E0Q4_9GAMM</name>
<comment type="subcellular location">
    <subcellularLocation>
        <location evidence="1">Membrane</location>
        <topology evidence="1">Multi-pass membrane protein</topology>
    </subcellularLocation>
</comment>
<dbReference type="SUPFAM" id="SSF103473">
    <property type="entry name" value="MFS general substrate transporter"/>
    <property type="match status" value="1"/>
</dbReference>